<feature type="region of interest" description="N-terminal hotdog fold" evidence="6">
    <location>
        <begin position="981"/>
        <end position="1122"/>
    </location>
</feature>
<keyword evidence="2" id="KW-0597">Phosphoprotein</keyword>
<dbReference type="InterPro" id="IPR013968">
    <property type="entry name" value="PKS_KR"/>
</dbReference>
<dbReference type="GO" id="GO:0016491">
    <property type="term" value="F:oxidoreductase activity"/>
    <property type="evidence" value="ECO:0007669"/>
    <property type="project" value="UniProtKB-KW"/>
</dbReference>
<evidence type="ECO:0000259" key="8">
    <source>
        <dbReference type="PROSITE" id="PS50075"/>
    </source>
</evidence>
<dbReference type="InterPro" id="IPR016039">
    <property type="entry name" value="Thiolase-like"/>
</dbReference>
<dbReference type="InterPro" id="IPR032821">
    <property type="entry name" value="PKS_assoc"/>
</dbReference>
<dbReference type="Gene3D" id="3.40.50.720">
    <property type="entry name" value="NAD(P)-binding Rossmann-like Domain"/>
    <property type="match status" value="2"/>
</dbReference>
<dbReference type="InterPro" id="IPR011032">
    <property type="entry name" value="GroES-like_sf"/>
</dbReference>
<keyword evidence="12" id="KW-1185">Reference proteome</keyword>
<keyword evidence="1" id="KW-0596">Phosphopantetheine</keyword>
<dbReference type="OrthoDB" id="329835at2759"/>
<dbReference type="InterPro" id="IPR013154">
    <property type="entry name" value="ADH-like_N"/>
</dbReference>
<dbReference type="InterPro" id="IPR056501">
    <property type="entry name" value="NAD-bd_HRPKS_sdrA"/>
</dbReference>
<dbReference type="SMART" id="SM00827">
    <property type="entry name" value="PKS_AT"/>
    <property type="match status" value="1"/>
</dbReference>
<dbReference type="GO" id="GO:0004312">
    <property type="term" value="F:fatty acid synthase activity"/>
    <property type="evidence" value="ECO:0007669"/>
    <property type="project" value="TreeGrafter"/>
</dbReference>
<dbReference type="InterPro" id="IPR020841">
    <property type="entry name" value="PKS_Beta-ketoAc_synthase_dom"/>
</dbReference>
<dbReference type="InterPro" id="IPR049900">
    <property type="entry name" value="PKS_mFAS_DH"/>
</dbReference>
<evidence type="ECO:0000256" key="5">
    <source>
        <dbReference type="ARBA" id="ARBA00023268"/>
    </source>
</evidence>
<dbReference type="FunFam" id="3.40.50.720:FF:000209">
    <property type="entry name" value="Polyketide synthase Pks12"/>
    <property type="match status" value="1"/>
</dbReference>
<dbReference type="InterPro" id="IPR049552">
    <property type="entry name" value="PKS_DH_N"/>
</dbReference>
<dbReference type="Pfam" id="PF21089">
    <property type="entry name" value="PKS_DH_N"/>
    <property type="match status" value="1"/>
</dbReference>
<dbReference type="PANTHER" id="PTHR43775:SF18">
    <property type="entry name" value="ENZYME, PUTATIVE (JCVI)-RELATED"/>
    <property type="match status" value="1"/>
</dbReference>
<dbReference type="SUPFAM" id="SSF55048">
    <property type="entry name" value="Probable ACP-binding domain of malonyl-CoA ACP transacylase"/>
    <property type="match status" value="1"/>
</dbReference>
<dbReference type="Pfam" id="PF08659">
    <property type="entry name" value="KR"/>
    <property type="match status" value="1"/>
</dbReference>
<evidence type="ECO:0000313" key="11">
    <source>
        <dbReference type="EMBL" id="KID81569.1"/>
    </source>
</evidence>
<feature type="active site" description="Proton acceptor; for dehydratase activity" evidence="6">
    <location>
        <position position="1014"/>
    </location>
</feature>
<dbReference type="HOGENOM" id="CLU_000022_31_0_1"/>
<evidence type="ECO:0000256" key="7">
    <source>
        <dbReference type="SAM" id="MobiDB-lite"/>
    </source>
</evidence>
<sequence>MTQAKDIQASVANGTNGQAGHMDHGRSNGSYPSNGSNHTNGTNGHGLLGAAATRSDGHGPRADPSVQTPVAIVSMACRLPDQCHNPQQFWQFLLDGKIAINTPPGTRYDLATHYDGSLKSQTMASPGGMFLQGVDPADIDAKFFHLSGVEATSMDPQQRQLLEVVYEGLENAGVTMEQLDGARVGCFVSSFASDYGDMQARDPENRASATVVGVGRTMLSNRISHSFNLKGPSMTIDTACSGTLIGLDLAMKYLHTGEIESAVVAGANLYCSPEHVMDHYMGANGAASLSGKCHTFDAKADGYIKAEAVNMIYVKRLADAIRDKDPIRAVVRGTATNSDGWTAGIASPNPVAQSAAIRQAYRNAGIRDLAQTSYVEFHGTGTRAGDSIEASGIASVFTEFQSPERPLRIGSVKSNIGHSEPAAGLSGLIKTVLSLEHDVIPGNPTFVDPSPKIDFEKLRIWTSRTATPWPAVSLRRASINSFGYGGSNAHAIVDEAKGFPRHHVSSYHDQSRLALAEEEQLDQRQRIMVLSANSDKSLQDQFSALDKHLSDPSVCVQQRDLAYTLGERRSRHYYRGFVLASDHYLDAEAFETDHVRDEPLSVAFVFTGQGAQWPEMGRELLANFPVAAKTVKQLDDVLQKSYGAPAWRLYDELTSPRSADHMRLPEISQPLVTALQLAILSIFDAAGVSCRAVAGHSSGEIAAAVAASLLTPEQAIKIAFYRGKATSAVKHAAPVGMMAVGLGPDAAQKYLDGSSAQIACFNSPQSITVSGLRSELEQLEQRIKDDGHFARLLQVDSAYHSRHMNAASDAYMELLERHVEWETRSAPTGKVMFSSTINKRLGESPGADYWVKNMLSPVLFSQAVTSMVQAESEGINYLIEIGPSNALSGPFNQIQKAAGTSLDYTSAWKRGVGAMQTLLECAGKLFNAGSGISLAPFNDDGLPVPPTFVLDLPNYQWDHSTKYWHESESSSDWRFRKFVHHDLLGSKILGTPWTRPIWKNNLRVSDDVTWLKDHTLGDSIIFPAAGYIAMAIEAMYQKSKVLGAIPDDAAVVDQTYKLRNVAFPHMLTLNEHAGTKLVLSLEPCSSTKETWHEFTISSIPKDGNGALEEHCKGLVSIGEHARHVATADDVGPLKFGVPGSVWYKAMRDVGYFFGPAFQPCQSIEAKADARNCRAIIKLDTPPSRYPQSKYAMHPTAIDGCLQIATVALNRGHRSALDTMMPPRLIDNLVIFPQPDDVERGIVASEAMWSGVGRPDDNKRFYSDIRTYAEGSNQTLFHLQGLRYHSISARAEAPHVFTQVQWAQDANFLTPEQLSAVMSTAATSNTAPMAAVAKAVSIMAHGKPTSKILEVLYEEGQDTARSLWLDGLRQLSGPIAEGCAYSLSAPAHKASLELREKYSSETNVTHVVHEADCVTASVADGDEKFDIVILRASTITTALVKALEGARQAVADGGYLLVLNDDAVDTKPDRIKDVDVTVPGYNTVKLSGDGLSHVMFFGIAGNSASQAEDSADKVVNLVHFKTSNGSTDAARDALAKQGWQIVKQSLSLDGIVDKSTVLVLDEMFSPVLTDLQDEEFDMLRGLLERECKILWVTKGSQMEVSTPELGLMFGASRSLKAEYPRNVFVCLDVESNDSHASFGAIDRALKHVSKLSEVSKVDSEFVERKGVFYTSRVVSDEAVNKLEHDSQHGADKVKDIIGGHQSTIRLISDRTGTLDTLTYTEIPDMPPLKDDEVEIEVRAAGMNFKDLANAMGFVPANERLFGLECTGVVTETGKDVTTVKPGDRVLMVRRDGGCFGNKVRNRWHAVYLLEDWISFEQGTTFGIAVHTAVYGLVTMANIQKGHSVLIHSASGGVGLAAIDLCKYIGAEIYMTVGTEAKRDFLAENYGIPRDRMFSSRSVSFGPELMRATGGRGVDFCLNSLTGDLLHESWRCIAENGSLIEIGKKDMLDRNNLSMEPFDRNCSYRPLDLSRPSITDETTRKTGEYIMDLIAHKHIKPLHVCKVFPFEQTVEAFRYMQRGKQIGKVVISYDKARTTPIEYRPAAPQLRLRADGSYLIAGGFKGLCGSLAVYLARSGAKNIVVISRSGYEDDKSQKTVYDCNSLGCSVDLVTGDITSLDDVRRAFASASKPVVGVIQGAMVLRDRMFTTMTPGEFREPISPKVDGTWNLHRASLEQPTPLDFFTMLSSVSGLLGQLGQSNYAAGNCFLDSFAAYRIQQGLPANAINLGPVEEVGYLKDKDMLSRIFESRGWKPINEALLHRIIRSSILLQTGKVNPQQAGQIITAITPGNPPFEAVHRFSSLRAAAGTSSGSSGTASSASSKLAILKGASKGGVAQETLLAAATELLNTVLMRSLGIDESIDPMRLLANYGVDSLVAVELRNWLRAELNVEISALEIVGSRTLTTLSEFILKKLVH</sequence>
<dbReference type="Pfam" id="PF00109">
    <property type="entry name" value="ketoacyl-synt"/>
    <property type="match status" value="1"/>
</dbReference>
<dbReference type="Pfam" id="PF13602">
    <property type="entry name" value="ADH_zinc_N_2"/>
    <property type="match status" value="1"/>
</dbReference>
<dbReference type="InterPro" id="IPR020843">
    <property type="entry name" value="ER"/>
</dbReference>
<feature type="region of interest" description="Disordered" evidence="7">
    <location>
        <begin position="1"/>
        <end position="64"/>
    </location>
</feature>
<dbReference type="Gene3D" id="3.40.366.10">
    <property type="entry name" value="Malonyl-Coenzyme A Acyl Carrier Protein, domain 2"/>
    <property type="match status" value="1"/>
</dbReference>
<dbReference type="SMART" id="SM00825">
    <property type="entry name" value="PKS_KS"/>
    <property type="match status" value="1"/>
</dbReference>
<dbReference type="Pfam" id="PF16197">
    <property type="entry name" value="KAsynt_C_assoc"/>
    <property type="match status" value="1"/>
</dbReference>
<dbReference type="InterPro" id="IPR020806">
    <property type="entry name" value="PKS_PP-bd"/>
</dbReference>
<evidence type="ECO:0000313" key="12">
    <source>
        <dbReference type="Proteomes" id="UP000031192"/>
    </source>
</evidence>
<feature type="domain" description="PKS/mFAS DH" evidence="10">
    <location>
        <begin position="981"/>
        <end position="1292"/>
    </location>
</feature>
<dbReference type="InterPro" id="IPR016036">
    <property type="entry name" value="Malonyl_transacylase_ACP-bd"/>
</dbReference>
<dbReference type="SMART" id="SM00822">
    <property type="entry name" value="PKS_KR"/>
    <property type="match status" value="1"/>
</dbReference>
<dbReference type="Pfam" id="PF00550">
    <property type="entry name" value="PP-binding"/>
    <property type="match status" value="1"/>
</dbReference>
<dbReference type="SMART" id="SM00823">
    <property type="entry name" value="PKS_PP"/>
    <property type="match status" value="1"/>
</dbReference>
<dbReference type="InterPro" id="IPR014030">
    <property type="entry name" value="Ketoacyl_synth_N"/>
</dbReference>
<dbReference type="Pfam" id="PF14765">
    <property type="entry name" value="PS-DH"/>
    <property type="match status" value="1"/>
</dbReference>
<dbReference type="GO" id="GO:0031177">
    <property type="term" value="F:phosphopantetheine binding"/>
    <property type="evidence" value="ECO:0007669"/>
    <property type="project" value="InterPro"/>
</dbReference>
<dbReference type="InterPro" id="IPR057326">
    <property type="entry name" value="KR_dom"/>
</dbReference>
<name>A0A0B4HQ67_METGA</name>
<evidence type="ECO:0000256" key="4">
    <source>
        <dbReference type="ARBA" id="ARBA00023002"/>
    </source>
</evidence>
<feature type="compositionally biased region" description="Polar residues" evidence="7">
    <location>
        <begin position="1"/>
        <end position="18"/>
    </location>
</feature>
<dbReference type="SUPFAM" id="SSF53901">
    <property type="entry name" value="Thiolase-like"/>
    <property type="match status" value="1"/>
</dbReference>
<dbReference type="InterPro" id="IPR050091">
    <property type="entry name" value="PKS_NRPS_Biosynth_Enz"/>
</dbReference>
<dbReference type="SMART" id="SM00826">
    <property type="entry name" value="PKS_DH"/>
    <property type="match status" value="1"/>
</dbReference>
<evidence type="ECO:0000259" key="10">
    <source>
        <dbReference type="PROSITE" id="PS52019"/>
    </source>
</evidence>
<feature type="region of interest" description="C-terminal hotdog fold" evidence="6">
    <location>
        <begin position="1134"/>
        <end position="1292"/>
    </location>
</feature>
<dbReference type="GO" id="GO:0044550">
    <property type="term" value="P:secondary metabolite biosynthetic process"/>
    <property type="evidence" value="ECO:0007669"/>
    <property type="project" value="UniProtKB-ARBA"/>
</dbReference>
<dbReference type="SUPFAM" id="SSF51735">
    <property type="entry name" value="NAD(P)-binding Rossmann-fold domains"/>
    <property type="match status" value="2"/>
</dbReference>
<dbReference type="PROSITE" id="PS52004">
    <property type="entry name" value="KS3_2"/>
    <property type="match status" value="1"/>
</dbReference>
<keyword evidence="4" id="KW-0560">Oxidoreductase</keyword>
<dbReference type="Pfam" id="PF23114">
    <property type="entry name" value="NAD-bd_HRPKS_sdrA"/>
    <property type="match status" value="1"/>
</dbReference>
<evidence type="ECO:0000256" key="2">
    <source>
        <dbReference type="ARBA" id="ARBA00022553"/>
    </source>
</evidence>
<proteinExistence type="predicted"/>
<dbReference type="InterPro" id="IPR009081">
    <property type="entry name" value="PP-bd_ACP"/>
</dbReference>
<dbReference type="PANTHER" id="PTHR43775">
    <property type="entry name" value="FATTY ACID SYNTHASE"/>
    <property type="match status" value="1"/>
</dbReference>
<dbReference type="Pfam" id="PF02801">
    <property type="entry name" value="Ketoacyl-synt_C"/>
    <property type="match status" value="1"/>
</dbReference>
<gene>
    <name evidence="11" type="ORF">MGU_11091</name>
</gene>
<dbReference type="SUPFAM" id="SSF47336">
    <property type="entry name" value="ACP-like"/>
    <property type="match status" value="1"/>
</dbReference>
<dbReference type="Proteomes" id="UP000031192">
    <property type="component" value="Unassembled WGS sequence"/>
</dbReference>
<dbReference type="SMART" id="SM00829">
    <property type="entry name" value="PKS_ER"/>
    <property type="match status" value="1"/>
</dbReference>
<dbReference type="InterPro" id="IPR016035">
    <property type="entry name" value="Acyl_Trfase/lysoPLipase"/>
</dbReference>
<dbReference type="PROSITE" id="PS52019">
    <property type="entry name" value="PKS_MFAS_DH"/>
    <property type="match status" value="1"/>
</dbReference>
<dbReference type="InterPro" id="IPR014043">
    <property type="entry name" value="Acyl_transferase_dom"/>
</dbReference>
<feature type="domain" description="Ketosynthase family 3 (KS3)" evidence="9">
    <location>
        <begin position="67"/>
        <end position="495"/>
    </location>
</feature>
<dbReference type="Gene3D" id="3.40.47.10">
    <property type="match status" value="1"/>
</dbReference>
<dbReference type="InterPro" id="IPR036291">
    <property type="entry name" value="NAD(P)-bd_dom_sf"/>
</dbReference>
<feature type="domain" description="Carrier" evidence="8">
    <location>
        <begin position="2330"/>
        <end position="2410"/>
    </location>
</feature>
<dbReference type="InterPro" id="IPR036736">
    <property type="entry name" value="ACP-like_sf"/>
</dbReference>
<accession>A0A0B4HQ67</accession>
<dbReference type="SUPFAM" id="SSF50129">
    <property type="entry name" value="GroES-like"/>
    <property type="match status" value="1"/>
</dbReference>
<evidence type="ECO:0000256" key="1">
    <source>
        <dbReference type="ARBA" id="ARBA00022450"/>
    </source>
</evidence>
<evidence type="ECO:0000259" key="9">
    <source>
        <dbReference type="PROSITE" id="PS52004"/>
    </source>
</evidence>
<organism evidence="11 12">
    <name type="scientific">Metarhizium guizhouense (strain ARSEF 977)</name>
    <dbReference type="NCBI Taxonomy" id="1276136"/>
    <lineage>
        <taxon>Eukaryota</taxon>
        <taxon>Fungi</taxon>
        <taxon>Dikarya</taxon>
        <taxon>Ascomycota</taxon>
        <taxon>Pezizomycotina</taxon>
        <taxon>Sordariomycetes</taxon>
        <taxon>Hypocreomycetidae</taxon>
        <taxon>Hypocreales</taxon>
        <taxon>Clavicipitaceae</taxon>
        <taxon>Metarhizium</taxon>
    </lineage>
</organism>
<dbReference type="CDD" id="cd00833">
    <property type="entry name" value="PKS"/>
    <property type="match status" value="1"/>
</dbReference>
<dbReference type="SUPFAM" id="SSF52151">
    <property type="entry name" value="FabD/lysophospholipase-like"/>
    <property type="match status" value="1"/>
</dbReference>
<dbReference type="Gene3D" id="3.90.180.10">
    <property type="entry name" value="Medium-chain alcohol dehydrogenases, catalytic domain"/>
    <property type="match status" value="1"/>
</dbReference>
<dbReference type="PROSITE" id="PS50075">
    <property type="entry name" value="CARRIER"/>
    <property type="match status" value="1"/>
</dbReference>
<dbReference type="Gene3D" id="3.10.129.110">
    <property type="entry name" value="Polyketide synthase dehydratase"/>
    <property type="match status" value="1"/>
</dbReference>
<feature type="compositionally biased region" description="Low complexity" evidence="7">
    <location>
        <begin position="33"/>
        <end position="42"/>
    </location>
</feature>
<protein>
    <submittedName>
        <fullName evidence="11">Beta-ketoacyl synthase</fullName>
    </submittedName>
</protein>
<dbReference type="InterPro" id="IPR049551">
    <property type="entry name" value="PKS_DH_C"/>
</dbReference>
<evidence type="ECO:0000256" key="6">
    <source>
        <dbReference type="PROSITE-ProRule" id="PRU01363"/>
    </source>
</evidence>
<dbReference type="CDD" id="cd05195">
    <property type="entry name" value="enoyl_red"/>
    <property type="match status" value="1"/>
</dbReference>
<evidence type="ECO:0000256" key="3">
    <source>
        <dbReference type="ARBA" id="ARBA00022679"/>
    </source>
</evidence>
<dbReference type="EMBL" id="AZNH01000135">
    <property type="protein sequence ID" value="KID81569.1"/>
    <property type="molecule type" value="Genomic_DNA"/>
</dbReference>
<dbReference type="Gene3D" id="1.10.1200.10">
    <property type="entry name" value="ACP-like"/>
    <property type="match status" value="1"/>
</dbReference>
<keyword evidence="5" id="KW-0511">Multifunctional enzyme</keyword>
<dbReference type="InterPro" id="IPR042104">
    <property type="entry name" value="PKS_dehydratase_sf"/>
</dbReference>
<dbReference type="InterPro" id="IPR001227">
    <property type="entry name" value="Ac_transferase_dom_sf"/>
</dbReference>
<reference evidence="11 12" key="1">
    <citation type="journal article" date="2014" name="Proc. Natl. Acad. Sci. U.S.A.">
        <title>Trajectory and genomic determinants of fungal-pathogen speciation and host adaptation.</title>
        <authorList>
            <person name="Hu X."/>
            <person name="Xiao G."/>
            <person name="Zheng P."/>
            <person name="Shang Y."/>
            <person name="Su Y."/>
            <person name="Zhang X."/>
            <person name="Liu X."/>
            <person name="Zhan S."/>
            <person name="St Leger R.J."/>
            <person name="Wang C."/>
        </authorList>
    </citation>
    <scope>NUCLEOTIDE SEQUENCE [LARGE SCALE GENOMIC DNA]</scope>
    <source>
        <strain evidence="11 12">ARSEF 977</strain>
    </source>
</reference>
<dbReference type="GO" id="GO:0006633">
    <property type="term" value="P:fatty acid biosynthetic process"/>
    <property type="evidence" value="ECO:0007669"/>
    <property type="project" value="TreeGrafter"/>
</dbReference>
<dbReference type="Pfam" id="PF00698">
    <property type="entry name" value="Acyl_transf_1"/>
    <property type="match status" value="1"/>
</dbReference>
<dbReference type="GO" id="GO:1901336">
    <property type="term" value="P:lactone biosynthetic process"/>
    <property type="evidence" value="ECO:0007669"/>
    <property type="project" value="UniProtKB-ARBA"/>
</dbReference>
<dbReference type="InterPro" id="IPR020807">
    <property type="entry name" value="PKS_DH"/>
</dbReference>
<comment type="caution">
    <text evidence="11">The sequence shown here is derived from an EMBL/GenBank/DDBJ whole genome shotgun (WGS) entry which is preliminary data.</text>
</comment>
<dbReference type="InterPro" id="IPR014031">
    <property type="entry name" value="Ketoacyl_synth_C"/>
</dbReference>
<keyword evidence="3" id="KW-0808">Transferase</keyword>
<feature type="active site" description="Proton donor; for dehydratase activity" evidence="6">
    <location>
        <position position="1198"/>
    </location>
</feature>
<dbReference type="Pfam" id="PF08240">
    <property type="entry name" value="ADH_N"/>
    <property type="match status" value="1"/>
</dbReference>